<gene>
    <name evidence="2" type="ORF">NCTC13315_00124</name>
</gene>
<dbReference type="OrthoDB" id="5653740at2"/>
<keyword evidence="1" id="KW-0732">Signal</keyword>
<dbReference type="AlphaFoldDB" id="A0A378HXG3"/>
<name>A0A378HXG3_9GAMM</name>
<evidence type="ECO:0000313" key="2">
    <source>
        <dbReference type="EMBL" id="STX27618.1"/>
    </source>
</evidence>
<proteinExistence type="predicted"/>
<dbReference type="Pfam" id="PF05150">
    <property type="entry name" value="Legionella_OMP"/>
    <property type="match status" value="1"/>
</dbReference>
<organism evidence="2 3">
    <name type="scientific">Legionella beliardensis</name>
    <dbReference type="NCBI Taxonomy" id="91822"/>
    <lineage>
        <taxon>Bacteria</taxon>
        <taxon>Pseudomonadati</taxon>
        <taxon>Pseudomonadota</taxon>
        <taxon>Gammaproteobacteria</taxon>
        <taxon>Legionellales</taxon>
        <taxon>Legionellaceae</taxon>
        <taxon>Legionella</taxon>
    </lineage>
</organism>
<reference evidence="2 3" key="1">
    <citation type="submission" date="2018-06" db="EMBL/GenBank/DDBJ databases">
        <authorList>
            <consortium name="Pathogen Informatics"/>
            <person name="Doyle S."/>
        </authorList>
    </citation>
    <scope>NUCLEOTIDE SEQUENCE [LARGE SCALE GENOMIC DNA]</scope>
    <source>
        <strain evidence="2 3">NCTC13315</strain>
    </source>
</reference>
<dbReference type="RefSeq" id="WP_115301418.1">
    <property type="nucleotide sequence ID" value="NZ_CAAAHO010000003.1"/>
</dbReference>
<evidence type="ECO:0000256" key="1">
    <source>
        <dbReference type="SAM" id="SignalP"/>
    </source>
</evidence>
<feature type="chain" id="PRO_5016746926" evidence="1">
    <location>
        <begin position="20"/>
        <end position="325"/>
    </location>
</feature>
<accession>A0A378HXG3</accession>
<dbReference type="Proteomes" id="UP000254968">
    <property type="component" value="Unassembled WGS sequence"/>
</dbReference>
<keyword evidence="3" id="KW-1185">Reference proteome</keyword>
<dbReference type="EMBL" id="UGNV01000001">
    <property type="protein sequence ID" value="STX27618.1"/>
    <property type="molecule type" value="Genomic_DNA"/>
</dbReference>
<protein>
    <submittedName>
        <fullName evidence="2">Major outer membrane protein</fullName>
    </submittedName>
</protein>
<dbReference type="InterPro" id="IPR007825">
    <property type="entry name" value="Major_OMP_Legionella"/>
</dbReference>
<evidence type="ECO:0000313" key="3">
    <source>
        <dbReference type="Proteomes" id="UP000254968"/>
    </source>
</evidence>
<feature type="signal peptide" evidence="1">
    <location>
        <begin position="1"/>
        <end position="19"/>
    </location>
</feature>
<sequence>MVKKITLMILGLSVSGFSAAGMYSTPPVPTCVPGDVTVPCEARLWDIGVQALYLQPIYNGGHAYLTAETGGLRAIEPDFGWGYRVEGSYHFKTGNDVTMNWLHYDVDDHLGNFSGQYPQLLPTGTVTLIPTTFRAFVSNKFDQVNLIVGQHVDMGLLKNARFYAGGQYANIRVDSVLFYNVRPPFLNSIGGARGPNNIDFNGFGPTIGINYSYALPYGLSLTANTASSILYGSSRFEAMTIYNNGLVVRPMYASKKQIVPSFEVKLGANYAYPLAQGLLSIEGGYQALNYFNALQAPSSFASTVLSSSNFGLYGPYFGVKWLGAA</sequence>